<dbReference type="PANTHER" id="PTHR36445:SF1">
    <property type="entry name" value="GTP CYCLOHYDROLASE MPTA"/>
    <property type="match status" value="1"/>
</dbReference>
<organism evidence="3 4">
    <name type="scientific">Staphylococcus kloosii</name>
    <dbReference type="NCBI Taxonomy" id="29384"/>
    <lineage>
        <taxon>Bacteria</taxon>
        <taxon>Bacillati</taxon>
        <taxon>Bacillota</taxon>
        <taxon>Bacilli</taxon>
        <taxon>Bacillales</taxon>
        <taxon>Staphylococcaceae</taxon>
        <taxon>Staphylococcus</taxon>
    </lineage>
</organism>
<comment type="similarity">
    <text evidence="2">Belongs to the GTP cyclohydrolase IV family.</text>
</comment>
<dbReference type="Pfam" id="PF02649">
    <property type="entry name" value="GCHY-1"/>
    <property type="match status" value="1"/>
</dbReference>
<comment type="pathway">
    <text evidence="2">Cofactor biosynthesis; 7,8-dihydroneopterin triphosphate biosynthesis; 7,8-dihydroneopterin triphosphate from GTP: step 1/1.</text>
</comment>
<sequence length="292" mass="33127">MTELDLSTREGRWKHFGSVDPIEGTKPVVKEEMTDLQSTNKNFLFDIEEVGIKNLVYPVRIDDYQTAGTFSFSTSLNQDEKGINMSRILESVEQHYNNGIQLNFTSLNEVLRTLQTSMKQSSAGVDVSGKWFFNRLSPVTNIKAIGNADVTFGLAIEGDAITRKELTINAAVTTLCPCSKEISEYSAHNQRGYITVKAYLDKDTTLNDNYKEIILDAMEANASSILYPILKRPDEKSVTERAYENPRFVEDLIRLIAADLVGFEWIEGFDIECRNEESIHQHDAFAKIKYRK</sequence>
<accession>A0A151A7H4</accession>
<dbReference type="Gene3D" id="3.10.270.10">
    <property type="entry name" value="Urate Oxidase"/>
    <property type="match status" value="1"/>
</dbReference>
<evidence type="ECO:0000256" key="2">
    <source>
        <dbReference type="HAMAP-Rule" id="MF_01527"/>
    </source>
</evidence>
<comment type="catalytic activity">
    <reaction evidence="2">
        <text>GTP + H2O = 7,8-dihydroneopterin 3'-triphosphate + formate + H(+)</text>
        <dbReference type="Rhea" id="RHEA:17473"/>
        <dbReference type="ChEBI" id="CHEBI:15377"/>
        <dbReference type="ChEBI" id="CHEBI:15378"/>
        <dbReference type="ChEBI" id="CHEBI:15740"/>
        <dbReference type="ChEBI" id="CHEBI:37565"/>
        <dbReference type="ChEBI" id="CHEBI:58462"/>
        <dbReference type="EC" id="3.5.4.16"/>
    </reaction>
</comment>
<dbReference type="InterPro" id="IPR003801">
    <property type="entry name" value="GTP_cyclohydrolase_FolE2/MptA"/>
</dbReference>
<dbReference type="GO" id="GO:0046654">
    <property type="term" value="P:tetrahydrofolate biosynthetic process"/>
    <property type="evidence" value="ECO:0007669"/>
    <property type="project" value="UniProtKB-UniRule"/>
</dbReference>
<proteinExistence type="inferred from homology"/>
<dbReference type="GO" id="GO:0003934">
    <property type="term" value="F:GTP cyclohydrolase I activity"/>
    <property type="evidence" value="ECO:0007669"/>
    <property type="project" value="UniProtKB-UniRule"/>
</dbReference>
<dbReference type="NCBIfam" id="NF010200">
    <property type="entry name" value="PRK13674.1-1"/>
    <property type="match status" value="1"/>
</dbReference>
<dbReference type="UniPathway" id="UPA00848">
    <property type="reaction ID" value="UER00151"/>
</dbReference>
<feature type="site" description="May be catalytically important" evidence="2">
    <location>
        <position position="176"/>
    </location>
</feature>
<dbReference type="EMBL" id="LUGM01000002">
    <property type="protein sequence ID" value="KYH15263.1"/>
    <property type="molecule type" value="Genomic_DNA"/>
</dbReference>
<dbReference type="AlphaFoldDB" id="A0A151A7H4"/>
<protein>
    <recommendedName>
        <fullName evidence="2">GTP cyclohydrolase FolE2</fullName>
        <ecNumber evidence="2">3.5.4.16</ecNumber>
    </recommendedName>
</protein>
<keyword evidence="1 2" id="KW-0378">Hydrolase</keyword>
<dbReference type="HAMAP" id="MF_01527_B">
    <property type="entry name" value="GTP_cyclohydrol_B"/>
    <property type="match status" value="1"/>
</dbReference>
<comment type="caution">
    <text evidence="3">The sequence shown here is derived from an EMBL/GenBank/DDBJ whole genome shotgun (WGS) entry which is preliminary data.</text>
</comment>
<dbReference type="EC" id="3.5.4.16" evidence="2"/>
<dbReference type="InterPro" id="IPR022838">
    <property type="entry name" value="GTP_cyclohydrolase_FolE2"/>
</dbReference>
<evidence type="ECO:0000313" key="4">
    <source>
        <dbReference type="Proteomes" id="UP000075418"/>
    </source>
</evidence>
<evidence type="ECO:0000313" key="3">
    <source>
        <dbReference type="EMBL" id="KYH15263.1"/>
    </source>
</evidence>
<comment type="function">
    <text evidence="2">Converts GTP to 7,8-dihydroneopterin triphosphate.</text>
</comment>
<gene>
    <name evidence="2" type="primary">folE2</name>
    <name evidence="3" type="ORF">A0131_10860</name>
</gene>
<dbReference type="RefSeq" id="WP_061855405.1">
    <property type="nucleotide sequence ID" value="NZ_LUGM01000002.1"/>
</dbReference>
<dbReference type="PANTHER" id="PTHR36445">
    <property type="entry name" value="GTP CYCLOHYDROLASE MPTA"/>
    <property type="match status" value="1"/>
</dbReference>
<reference evidence="3 4" key="1">
    <citation type="submission" date="2016-02" db="EMBL/GenBank/DDBJ databases">
        <title>Draft genome sequence of hydrocarbon degrading Staphylococcus saprophyticus Strain CNV2, isolated from crude-oil contaminated soil from Noonmati Oil Refinery, Guwahati, Assam, India.</title>
        <authorList>
            <person name="Mukherjee A."/>
            <person name="Chettri B."/>
            <person name="Langpoklakpam J."/>
            <person name="Singh A.K."/>
            <person name="Chattopadhyay D.J."/>
        </authorList>
    </citation>
    <scope>NUCLEOTIDE SEQUENCE [LARGE SCALE GENOMIC DNA]</scope>
    <source>
        <strain evidence="3 4">CNV2</strain>
    </source>
</reference>
<name>A0A151A7H4_9STAP</name>
<dbReference type="Proteomes" id="UP000075418">
    <property type="component" value="Unassembled WGS sequence"/>
</dbReference>
<evidence type="ECO:0000256" key="1">
    <source>
        <dbReference type="ARBA" id="ARBA00022801"/>
    </source>
</evidence>